<dbReference type="EMBL" id="CP121252">
    <property type="protein sequence ID" value="WFP17721.1"/>
    <property type="molecule type" value="Genomic_DNA"/>
</dbReference>
<organism evidence="6 7">
    <name type="scientific">Citricoccus muralis</name>
    <dbReference type="NCBI Taxonomy" id="169134"/>
    <lineage>
        <taxon>Bacteria</taxon>
        <taxon>Bacillati</taxon>
        <taxon>Actinomycetota</taxon>
        <taxon>Actinomycetes</taxon>
        <taxon>Micrococcales</taxon>
        <taxon>Micrococcaceae</taxon>
        <taxon>Citricoccus</taxon>
    </lineage>
</organism>
<keyword evidence="2" id="KW-0238">DNA-binding</keyword>
<evidence type="ECO:0000256" key="4">
    <source>
        <dbReference type="SAM" id="Phobius"/>
    </source>
</evidence>
<name>A0ABY8H979_9MICC</name>
<dbReference type="InterPro" id="IPR000524">
    <property type="entry name" value="Tscrpt_reg_HTH_GntR"/>
</dbReference>
<gene>
    <name evidence="6" type="ORF">P8192_06355</name>
</gene>
<evidence type="ECO:0000313" key="7">
    <source>
        <dbReference type="Proteomes" id="UP001219037"/>
    </source>
</evidence>
<proteinExistence type="predicted"/>
<dbReference type="InterPro" id="IPR036388">
    <property type="entry name" value="WH-like_DNA-bd_sf"/>
</dbReference>
<keyword evidence="4" id="KW-0472">Membrane</keyword>
<dbReference type="CDD" id="cd07377">
    <property type="entry name" value="WHTH_GntR"/>
    <property type="match status" value="1"/>
</dbReference>
<accession>A0ABY8H979</accession>
<evidence type="ECO:0000313" key="6">
    <source>
        <dbReference type="EMBL" id="WFP17721.1"/>
    </source>
</evidence>
<protein>
    <submittedName>
        <fullName evidence="6">GntR family transcriptional regulator</fullName>
    </submittedName>
</protein>
<reference evidence="6 7" key="1">
    <citation type="submission" date="2023-04" db="EMBL/GenBank/DDBJ databases">
        <title>Funneling lignin-derived compounds into biodiesel using alkali-halophilic Citricoccus sp. P2.</title>
        <authorList>
            <person name="Luo C.-B."/>
        </authorList>
    </citation>
    <scope>NUCLEOTIDE SEQUENCE [LARGE SCALE GENOMIC DNA]</scope>
    <source>
        <strain evidence="6 7">P2</strain>
    </source>
</reference>
<dbReference type="SUPFAM" id="SSF46785">
    <property type="entry name" value="Winged helix' DNA-binding domain"/>
    <property type="match status" value="1"/>
</dbReference>
<dbReference type="PROSITE" id="PS50949">
    <property type="entry name" value="HTH_GNTR"/>
    <property type="match status" value="1"/>
</dbReference>
<keyword evidence="4" id="KW-0812">Transmembrane</keyword>
<dbReference type="Gene3D" id="1.10.10.10">
    <property type="entry name" value="Winged helix-like DNA-binding domain superfamily/Winged helix DNA-binding domain"/>
    <property type="match status" value="1"/>
</dbReference>
<dbReference type="Proteomes" id="UP001219037">
    <property type="component" value="Chromosome"/>
</dbReference>
<sequence length="104" mass="11529">MTPEQIKPVSKAAAAYDSLRRSIVRGELRPGQRVTLKVLSDMLGMSLTPVREALNRLVSEGYAVHDPHHGTFIAEQSRGRIEQVYRLRGVLVLLLVSVLIPIVS</sequence>
<dbReference type="InterPro" id="IPR036390">
    <property type="entry name" value="WH_DNA-bd_sf"/>
</dbReference>
<evidence type="ECO:0000256" key="2">
    <source>
        <dbReference type="ARBA" id="ARBA00023125"/>
    </source>
</evidence>
<dbReference type="PANTHER" id="PTHR43537:SF5">
    <property type="entry name" value="UXU OPERON TRANSCRIPTIONAL REGULATOR"/>
    <property type="match status" value="1"/>
</dbReference>
<dbReference type="SMART" id="SM00345">
    <property type="entry name" value="HTH_GNTR"/>
    <property type="match status" value="1"/>
</dbReference>
<keyword evidence="7" id="KW-1185">Reference proteome</keyword>
<evidence type="ECO:0000256" key="3">
    <source>
        <dbReference type="ARBA" id="ARBA00023163"/>
    </source>
</evidence>
<dbReference type="RefSeq" id="WP_278159428.1">
    <property type="nucleotide sequence ID" value="NZ_CP121252.1"/>
</dbReference>
<keyword evidence="4" id="KW-1133">Transmembrane helix</keyword>
<evidence type="ECO:0000259" key="5">
    <source>
        <dbReference type="PROSITE" id="PS50949"/>
    </source>
</evidence>
<keyword evidence="1" id="KW-0805">Transcription regulation</keyword>
<keyword evidence="3" id="KW-0804">Transcription</keyword>
<feature type="transmembrane region" description="Helical" evidence="4">
    <location>
        <begin position="85"/>
        <end position="103"/>
    </location>
</feature>
<dbReference type="Pfam" id="PF00392">
    <property type="entry name" value="GntR"/>
    <property type="match status" value="1"/>
</dbReference>
<dbReference type="PANTHER" id="PTHR43537">
    <property type="entry name" value="TRANSCRIPTIONAL REGULATOR, GNTR FAMILY"/>
    <property type="match status" value="1"/>
</dbReference>
<evidence type="ECO:0000256" key="1">
    <source>
        <dbReference type="ARBA" id="ARBA00023015"/>
    </source>
</evidence>
<feature type="domain" description="HTH gntR-type" evidence="5">
    <location>
        <begin position="9"/>
        <end position="76"/>
    </location>
</feature>